<organism evidence="2 3">
    <name type="scientific">Metschnikowia bicuspidata</name>
    <dbReference type="NCBI Taxonomy" id="27322"/>
    <lineage>
        <taxon>Eukaryota</taxon>
        <taxon>Fungi</taxon>
        <taxon>Dikarya</taxon>
        <taxon>Ascomycota</taxon>
        <taxon>Saccharomycotina</taxon>
        <taxon>Pichiomycetes</taxon>
        <taxon>Metschnikowiaceae</taxon>
        <taxon>Metschnikowia</taxon>
    </lineage>
</organism>
<dbReference type="PANTHER" id="PTHR31975:SF1">
    <property type="entry name" value="BUD SITE SELECTION PROTEIN 7-RELATED"/>
    <property type="match status" value="1"/>
</dbReference>
<dbReference type="EMBL" id="ML004443">
    <property type="protein sequence ID" value="RKP31318.1"/>
    <property type="molecule type" value="Genomic_DNA"/>
</dbReference>
<dbReference type="GO" id="GO:0006893">
    <property type="term" value="P:Golgi to plasma membrane transport"/>
    <property type="evidence" value="ECO:0007669"/>
    <property type="project" value="UniProtKB-ARBA"/>
</dbReference>
<evidence type="ECO:0000313" key="2">
    <source>
        <dbReference type="EMBL" id="RKP31318.1"/>
    </source>
</evidence>
<keyword evidence="3" id="KW-1185">Reference proteome</keyword>
<dbReference type="InterPro" id="IPR015374">
    <property type="entry name" value="ChAPs"/>
</dbReference>
<dbReference type="PANTHER" id="PTHR31975">
    <property type="entry name" value="BUD SITE SELECTION PROTEIN 7-RELATED"/>
    <property type="match status" value="1"/>
</dbReference>
<dbReference type="AlphaFoldDB" id="A0A4P9ZET0"/>
<dbReference type="InterPro" id="IPR011990">
    <property type="entry name" value="TPR-like_helical_dom_sf"/>
</dbReference>
<reference evidence="3" key="1">
    <citation type="journal article" date="2018" name="Nat. Microbiol.">
        <title>Leveraging single-cell genomics to expand the fungal tree of life.</title>
        <authorList>
            <person name="Ahrendt S.R."/>
            <person name="Quandt C.A."/>
            <person name="Ciobanu D."/>
            <person name="Clum A."/>
            <person name="Salamov A."/>
            <person name="Andreopoulos B."/>
            <person name="Cheng J.F."/>
            <person name="Woyke T."/>
            <person name="Pelin A."/>
            <person name="Henrissat B."/>
            <person name="Reynolds N.K."/>
            <person name="Benny G.L."/>
            <person name="Smith M.E."/>
            <person name="James T.Y."/>
            <person name="Grigoriev I.V."/>
        </authorList>
    </citation>
    <scope>NUCLEOTIDE SEQUENCE [LARGE SCALE GENOMIC DNA]</scope>
    <source>
        <strain evidence="3">Baker2002</strain>
    </source>
</reference>
<evidence type="ECO:0000256" key="1">
    <source>
        <dbReference type="SAM" id="MobiDB-lite"/>
    </source>
</evidence>
<gene>
    <name evidence="2" type="ORF">METBISCDRAFT_30284</name>
</gene>
<dbReference type="Pfam" id="PF09295">
    <property type="entry name" value="ChAPs"/>
    <property type="match status" value="1"/>
</dbReference>
<accession>A0A4P9ZET0</accession>
<proteinExistence type="predicted"/>
<evidence type="ECO:0000313" key="3">
    <source>
        <dbReference type="Proteomes" id="UP000268321"/>
    </source>
</evidence>
<dbReference type="Proteomes" id="UP000268321">
    <property type="component" value="Unassembled WGS sequence"/>
</dbReference>
<dbReference type="Gene3D" id="1.25.40.10">
    <property type="entry name" value="Tetratricopeptide repeat domain"/>
    <property type="match status" value="1"/>
</dbReference>
<sequence length="724" mass="82392">MIPQSTALIPEALEHHVGLSILERTSRLQSIDNVGPADMCVLHKTNPQSKKIEVSTFLYYTGVDTSNLASIAAHLQGLATLISSRLQYWYNEKKNWKVPELTYCCYNAFSKVDMRVTVHIPGKFESVVVASNGKIVDNLNERELDQLWTETFVSAMVRCLLDSEAEEANKAGGLVEIRRENPFTQGLKVSEELLVNFFEGFERLFWDGPTLGCTIDSPKPTYVQNYLVDGFMRCVGLTQKFSEALQIVARLERQNASVAVLRAKVLLMADEEIKAVQIMRDRIKDDDRDLEMLLLEVQFLLDKKKPDLALHLAKQAVQSSPSDFKAWVMLVTVQTKLNDFENALFSLNSCPMNTNRENFSLKRVVTVEPGAENIHLPSPVDVALEDVTDLLSAMLIAEQKTLDQELAYMPAANLKLTFAAAYDLLTEIALKTGWEQLLKYRANVFVMEEEYRKDKNNSSKRTSQGDIPAAETGAASIPAADTNGHDSLGDQKLALRDDLSTTAVKSPARGKDTDETGLDYRKKRLCERWLDNLFMLLYEDLRVYTMWQSELVRFQAQQTEYKRSALEWEILGQLAFRLKHFKEGSVAFTHTLQQRFAAKAQREMMRFYQMERTKIMAKTNTMEHRAHNDNHMRSVHQLNEKILDCCIKLLVWNHRWYNDFLPSLIGVVADLVAKEGLIKSQSIVQANYSPRASHGEGVANHGVIELMDALFEFYKEYQLQGTEN</sequence>
<dbReference type="GO" id="GO:0034044">
    <property type="term" value="C:exomer complex"/>
    <property type="evidence" value="ECO:0007669"/>
    <property type="project" value="TreeGrafter"/>
</dbReference>
<name>A0A4P9ZET0_9ASCO</name>
<dbReference type="OrthoDB" id="434695at2759"/>
<dbReference type="SUPFAM" id="SSF48452">
    <property type="entry name" value="TPR-like"/>
    <property type="match status" value="1"/>
</dbReference>
<protein>
    <submittedName>
        <fullName evidence="2">Chaps-domain-containing protein</fullName>
    </submittedName>
</protein>
<feature type="region of interest" description="Disordered" evidence="1">
    <location>
        <begin position="453"/>
        <end position="483"/>
    </location>
</feature>